<accession>A0A0M6X0H7</accession>
<dbReference type="InterPro" id="IPR024078">
    <property type="entry name" value="LmbE-like_dom_sf"/>
</dbReference>
<dbReference type="RefSeq" id="WP_082424673.1">
    <property type="nucleotide sequence ID" value="NZ_CVRS01000142.1"/>
</dbReference>
<dbReference type="InterPro" id="IPR003737">
    <property type="entry name" value="GlcNAc_PI_deacetylase-related"/>
</dbReference>
<evidence type="ECO:0000313" key="2">
    <source>
        <dbReference type="Proteomes" id="UP000049828"/>
    </source>
</evidence>
<dbReference type="Proteomes" id="UP000049828">
    <property type="component" value="Unassembled WGS sequence"/>
</dbReference>
<dbReference type="STRING" id="360807.ERS852392_02450"/>
<keyword evidence="2" id="KW-1185">Reference proteome</keyword>
<dbReference type="Gene3D" id="3.40.50.10320">
    <property type="entry name" value="LmbE-like"/>
    <property type="match status" value="1"/>
</dbReference>
<gene>
    <name evidence="1" type="ORF">RIL183_10821</name>
</gene>
<evidence type="ECO:0008006" key="3">
    <source>
        <dbReference type="Google" id="ProtNLM"/>
    </source>
</evidence>
<dbReference type="OrthoDB" id="9815144at2"/>
<sequence>MRRMELDAGIKNIMVIVPHEDDEILLAAGIMEKALAKGIGVHVVMAGNGDYEGHDEATGSVRLPETLAGLQVLGLDEGQVTFLGYADTGMDETESFLHQLYDDRKGDRVHVSHCSDHTYALPDKKDYHAEKYGKPALYTRNQFKQDLKEIIMEKCPEIIFTTAEYDRHGDHSGLVLFIKEILTEEKEYHPTLFSGVVHSNAGDENWPNRSAKRDNIWDYAKSMDVCEPFACPKDFDKGLLKWEERISFAVPEDMWALDFSKNRKARALACHKNAIKEDAVEFLYSFIKREELFWEIVY</sequence>
<evidence type="ECO:0000313" key="1">
    <source>
        <dbReference type="EMBL" id="CRL43482.1"/>
    </source>
</evidence>
<dbReference type="SUPFAM" id="SSF102588">
    <property type="entry name" value="LmbE-like"/>
    <property type="match status" value="1"/>
</dbReference>
<dbReference type="EMBL" id="CVRS01000142">
    <property type="protein sequence ID" value="CRL43482.1"/>
    <property type="molecule type" value="Genomic_DNA"/>
</dbReference>
<dbReference type="PANTHER" id="PTHR12993:SF11">
    <property type="entry name" value="N-ACETYLGLUCOSAMINYL-PHOSPHATIDYLINOSITOL DE-N-ACETYLASE"/>
    <property type="match status" value="1"/>
</dbReference>
<name>A0A0M6X0H7_9FIRM</name>
<dbReference type="Pfam" id="PF02585">
    <property type="entry name" value="PIG-L"/>
    <property type="match status" value="1"/>
</dbReference>
<dbReference type="AlphaFoldDB" id="A0A0M6X0H7"/>
<protein>
    <recommendedName>
        <fullName evidence="3">PIG-L family deacetylase</fullName>
    </recommendedName>
</protein>
<proteinExistence type="predicted"/>
<dbReference type="PANTHER" id="PTHR12993">
    <property type="entry name" value="N-ACETYLGLUCOSAMINYL-PHOSPHATIDYLINOSITOL DE-N-ACETYLASE-RELATED"/>
    <property type="match status" value="1"/>
</dbReference>
<organism evidence="1 2">
    <name type="scientific">Roseburia inulinivorans</name>
    <dbReference type="NCBI Taxonomy" id="360807"/>
    <lineage>
        <taxon>Bacteria</taxon>
        <taxon>Bacillati</taxon>
        <taxon>Bacillota</taxon>
        <taxon>Clostridia</taxon>
        <taxon>Lachnospirales</taxon>
        <taxon>Lachnospiraceae</taxon>
        <taxon>Roseburia</taxon>
    </lineage>
</organism>
<dbReference type="GO" id="GO:0016811">
    <property type="term" value="F:hydrolase activity, acting on carbon-nitrogen (but not peptide) bonds, in linear amides"/>
    <property type="evidence" value="ECO:0007669"/>
    <property type="project" value="TreeGrafter"/>
</dbReference>
<reference evidence="2" key="1">
    <citation type="submission" date="2015-05" db="EMBL/GenBank/DDBJ databases">
        <authorList>
            <consortium name="Pathogen Informatics"/>
        </authorList>
    </citation>
    <scope>NUCLEOTIDE SEQUENCE [LARGE SCALE GENOMIC DNA]</scope>
    <source>
        <strain evidence="2">L1-83</strain>
    </source>
</reference>